<dbReference type="EMBL" id="FQWV01000005">
    <property type="protein sequence ID" value="SHH22872.1"/>
    <property type="molecule type" value="Genomic_DNA"/>
</dbReference>
<dbReference type="SUPFAM" id="SSF54909">
    <property type="entry name" value="Dimeric alpha+beta barrel"/>
    <property type="match status" value="1"/>
</dbReference>
<gene>
    <name evidence="1" type="ORF">SAMN05443636_2104</name>
</gene>
<evidence type="ECO:0000313" key="2">
    <source>
        <dbReference type="Proteomes" id="UP000184357"/>
    </source>
</evidence>
<dbReference type="Gene3D" id="3.30.70.100">
    <property type="match status" value="1"/>
</dbReference>
<protein>
    <submittedName>
        <fullName evidence="1">Quinol monooxygenase YgiN</fullName>
    </submittedName>
</protein>
<dbReference type="OrthoDB" id="328287at2157"/>
<evidence type="ECO:0000313" key="1">
    <source>
        <dbReference type="EMBL" id="SHH22872.1"/>
    </source>
</evidence>
<dbReference type="GO" id="GO:0004497">
    <property type="term" value="F:monooxygenase activity"/>
    <property type="evidence" value="ECO:0007669"/>
    <property type="project" value="UniProtKB-KW"/>
</dbReference>
<keyword evidence="2" id="KW-1185">Reference proteome</keyword>
<name>A0A1M5R940_9EURY</name>
<dbReference type="RefSeq" id="WP_073309278.1">
    <property type="nucleotide sequence ID" value="NZ_FQWV01000005.1"/>
</dbReference>
<dbReference type="InterPro" id="IPR011008">
    <property type="entry name" value="Dimeric_a/b-barrel"/>
</dbReference>
<keyword evidence="1" id="KW-0560">Oxidoreductase</keyword>
<keyword evidence="1" id="KW-0503">Monooxygenase</keyword>
<accession>A0A1M5R940</accession>
<organism evidence="1 2">
    <name type="scientific">Halobaculum gomorrense</name>
    <dbReference type="NCBI Taxonomy" id="43928"/>
    <lineage>
        <taxon>Archaea</taxon>
        <taxon>Methanobacteriati</taxon>
        <taxon>Methanobacteriota</taxon>
        <taxon>Stenosarchaea group</taxon>
        <taxon>Halobacteria</taxon>
        <taxon>Halobacteriales</taxon>
        <taxon>Haloferacaceae</taxon>
        <taxon>Halobaculum</taxon>
    </lineage>
</organism>
<dbReference type="Proteomes" id="UP000184357">
    <property type="component" value="Unassembled WGS sequence"/>
</dbReference>
<reference evidence="1 2" key="1">
    <citation type="submission" date="2016-11" db="EMBL/GenBank/DDBJ databases">
        <authorList>
            <person name="Jaros S."/>
            <person name="Januszkiewicz K."/>
            <person name="Wedrychowicz H."/>
        </authorList>
    </citation>
    <scope>NUCLEOTIDE SEQUENCE [LARGE SCALE GENOMIC DNA]</scope>
    <source>
        <strain evidence="1 2">DSM 9297</strain>
    </source>
</reference>
<sequence>MARSEVAILARFEAKPEKAEEVAEFLSGAREAAEAEEGMTSWFAVRFDETRFGIFDTFPDEDGRQAHLEGEIATALLERADELLVDEPEIDADVDVLAAKHA</sequence>
<proteinExistence type="predicted"/>
<dbReference type="AlphaFoldDB" id="A0A1M5R940"/>